<accession>A0A078G9A5</accession>
<dbReference type="Gene3D" id="1.10.8.1290">
    <property type="entry name" value="Glutaminyl-tRNA synthetase, non-specific RNA binding region part 1, domain 1"/>
    <property type="match status" value="1"/>
</dbReference>
<sequence length="93" mass="10580">MYTFGSMLERNLLMCYVNQVATKHHSNLLLHRPTLFKYIVSSKIKTLAQLDAAVLFFENHAPEDFKLNEFEEACGVGKSVWVLLAGIVFISQC</sequence>
<evidence type="ECO:0000313" key="2">
    <source>
        <dbReference type="EMBL" id="CDY23000.1"/>
    </source>
</evidence>
<dbReference type="STRING" id="3708.A0A078G9A5"/>
<dbReference type="GO" id="GO:0005524">
    <property type="term" value="F:ATP binding"/>
    <property type="evidence" value="ECO:0007669"/>
    <property type="project" value="InterPro"/>
</dbReference>
<evidence type="ECO:0000313" key="3">
    <source>
        <dbReference type="Proteomes" id="UP000028999"/>
    </source>
</evidence>
<dbReference type="GO" id="GO:0006418">
    <property type="term" value="P:tRNA aminoacylation for protein translation"/>
    <property type="evidence" value="ECO:0007669"/>
    <property type="project" value="InterPro"/>
</dbReference>
<reference evidence="2 3" key="1">
    <citation type="journal article" date="2014" name="Science">
        <title>Plant genetics. Early allopolyploid evolution in the post-Neolithic Brassica napus oilseed genome.</title>
        <authorList>
            <person name="Chalhoub B."/>
            <person name="Denoeud F."/>
            <person name="Liu S."/>
            <person name="Parkin I.A."/>
            <person name="Tang H."/>
            <person name="Wang X."/>
            <person name="Chiquet J."/>
            <person name="Belcram H."/>
            <person name="Tong C."/>
            <person name="Samans B."/>
            <person name="Correa M."/>
            <person name="Da Silva C."/>
            <person name="Just J."/>
            <person name="Falentin C."/>
            <person name="Koh C.S."/>
            <person name="Le Clainche I."/>
            <person name="Bernard M."/>
            <person name="Bento P."/>
            <person name="Noel B."/>
            <person name="Labadie K."/>
            <person name="Alberti A."/>
            <person name="Charles M."/>
            <person name="Arnaud D."/>
            <person name="Guo H."/>
            <person name="Daviaud C."/>
            <person name="Alamery S."/>
            <person name="Jabbari K."/>
            <person name="Zhao M."/>
            <person name="Edger P.P."/>
            <person name="Chelaifa H."/>
            <person name="Tack D."/>
            <person name="Lassalle G."/>
            <person name="Mestiri I."/>
            <person name="Schnel N."/>
            <person name="Le Paslier M.C."/>
            <person name="Fan G."/>
            <person name="Renault V."/>
            <person name="Bayer P.E."/>
            <person name="Golicz A.A."/>
            <person name="Manoli S."/>
            <person name="Lee T.H."/>
            <person name="Thi V.H."/>
            <person name="Chalabi S."/>
            <person name="Hu Q."/>
            <person name="Fan C."/>
            <person name="Tollenaere R."/>
            <person name="Lu Y."/>
            <person name="Battail C."/>
            <person name="Shen J."/>
            <person name="Sidebottom C.H."/>
            <person name="Wang X."/>
            <person name="Canaguier A."/>
            <person name="Chauveau A."/>
            <person name="Berard A."/>
            <person name="Deniot G."/>
            <person name="Guan M."/>
            <person name="Liu Z."/>
            <person name="Sun F."/>
            <person name="Lim Y.P."/>
            <person name="Lyons E."/>
            <person name="Town C.D."/>
            <person name="Bancroft I."/>
            <person name="Wang X."/>
            <person name="Meng J."/>
            <person name="Ma J."/>
            <person name="Pires J.C."/>
            <person name="King G.J."/>
            <person name="Brunel D."/>
            <person name="Delourme R."/>
            <person name="Renard M."/>
            <person name="Aury J.M."/>
            <person name="Adams K.L."/>
            <person name="Batley J."/>
            <person name="Snowdon R.J."/>
            <person name="Tost J."/>
            <person name="Edwards D."/>
            <person name="Zhou Y."/>
            <person name="Hua W."/>
            <person name="Sharpe A.G."/>
            <person name="Paterson A.H."/>
            <person name="Guan C."/>
            <person name="Wincker P."/>
        </authorList>
    </citation>
    <scope>NUCLEOTIDE SEQUENCE [LARGE SCALE GENOMIC DNA]</scope>
    <source>
        <strain evidence="3">cv. Darmor-bzh</strain>
    </source>
</reference>
<dbReference type="Pfam" id="PF04558">
    <property type="entry name" value="tRNA_synt_1c_R1"/>
    <property type="match status" value="1"/>
</dbReference>
<protein>
    <submittedName>
        <fullName evidence="2">BnaC03g40690D protein</fullName>
    </submittedName>
</protein>
<keyword evidence="3" id="KW-1185">Reference proteome</keyword>
<gene>
    <name evidence="2" type="primary">BnaC03g40690D</name>
    <name evidence="2" type="ORF">GSBRNA2T00021440001</name>
</gene>
<dbReference type="InterPro" id="IPR007639">
    <property type="entry name" value="Gln-tRNA-synth_Ib_RNA-bd_N"/>
</dbReference>
<dbReference type="GO" id="GO:0005737">
    <property type="term" value="C:cytoplasm"/>
    <property type="evidence" value="ECO:0007669"/>
    <property type="project" value="InterPro"/>
</dbReference>
<evidence type="ECO:0000259" key="1">
    <source>
        <dbReference type="Pfam" id="PF04558"/>
    </source>
</evidence>
<dbReference type="InterPro" id="IPR042558">
    <property type="entry name" value="Gln-tRNA-synth_Ib_RNA-bd_N_1"/>
</dbReference>
<dbReference type="EMBL" id="LK032138">
    <property type="protein sequence ID" value="CDY23000.1"/>
    <property type="molecule type" value="Genomic_DNA"/>
</dbReference>
<name>A0A078G9A5_BRANA</name>
<dbReference type="SMR" id="A0A078G9A5"/>
<feature type="domain" description="Glutaminyl-tRNA synthetase class Ib non-specific RNA-binding" evidence="1">
    <location>
        <begin position="17"/>
        <end position="80"/>
    </location>
</feature>
<organism evidence="2 3">
    <name type="scientific">Brassica napus</name>
    <name type="common">Rape</name>
    <dbReference type="NCBI Taxonomy" id="3708"/>
    <lineage>
        <taxon>Eukaryota</taxon>
        <taxon>Viridiplantae</taxon>
        <taxon>Streptophyta</taxon>
        <taxon>Embryophyta</taxon>
        <taxon>Tracheophyta</taxon>
        <taxon>Spermatophyta</taxon>
        <taxon>Magnoliopsida</taxon>
        <taxon>eudicotyledons</taxon>
        <taxon>Gunneridae</taxon>
        <taxon>Pentapetalae</taxon>
        <taxon>rosids</taxon>
        <taxon>malvids</taxon>
        <taxon>Brassicales</taxon>
        <taxon>Brassicaceae</taxon>
        <taxon>Brassiceae</taxon>
        <taxon>Brassica</taxon>
    </lineage>
</organism>
<proteinExistence type="predicted"/>
<dbReference type="AlphaFoldDB" id="A0A078G9A5"/>
<dbReference type="Gramene" id="CDY23000">
    <property type="protein sequence ID" value="CDY23000"/>
    <property type="gene ID" value="GSBRNA2T00021440001"/>
</dbReference>
<dbReference type="GO" id="GO:0004812">
    <property type="term" value="F:aminoacyl-tRNA ligase activity"/>
    <property type="evidence" value="ECO:0007669"/>
    <property type="project" value="InterPro"/>
</dbReference>
<dbReference type="PaxDb" id="3708-A0A078G9A5"/>
<dbReference type="Proteomes" id="UP000028999">
    <property type="component" value="Unassembled WGS sequence"/>
</dbReference>